<reference evidence="1 2" key="1">
    <citation type="submission" date="2013-11" db="EMBL/GenBank/DDBJ databases">
        <title>The Genome Sequence of Phytophthora parasitica P1569.</title>
        <authorList>
            <consortium name="The Broad Institute Genomics Platform"/>
            <person name="Russ C."/>
            <person name="Tyler B."/>
            <person name="Panabieres F."/>
            <person name="Shan W."/>
            <person name="Tripathy S."/>
            <person name="Grunwald N."/>
            <person name="Machado M."/>
            <person name="Johnson C.S."/>
            <person name="Arredondo F."/>
            <person name="Hong C."/>
            <person name="Coffey M."/>
            <person name="Young S.K."/>
            <person name="Zeng Q."/>
            <person name="Gargeya S."/>
            <person name="Fitzgerald M."/>
            <person name="Abouelleil A."/>
            <person name="Alvarado L."/>
            <person name="Chapman S.B."/>
            <person name="Gainer-Dewar J."/>
            <person name="Goldberg J."/>
            <person name="Griggs A."/>
            <person name="Gujja S."/>
            <person name="Hansen M."/>
            <person name="Howarth C."/>
            <person name="Imamovic A."/>
            <person name="Ireland A."/>
            <person name="Larimer J."/>
            <person name="McCowan C."/>
            <person name="Murphy C."/>
            <person name="Pearson M."/>
            <person name="Poon T.W."/>
            <person name="Priest M."/>
            <person name="Roberts A."/>
            <person name="Saif S."/>
            <person name="Shea T."/>
            <person name="Sykes S."/>
            <person name="Wortman J."/>
            <person name="Nusbaum C."/>
            <person name="Birren B."/>
        </authorList>
    </citation>
    <scope>NUCLEOTIDE SEQUENCE [LARGE SCALE GENOMIC DNA]</scope>
    <source>
        <strain evidence="1 2">P1569</strain>
    </source>
</reference>
<proteinExistence type="predicted"/>
<organism evidence="1 2">
    <name type="scientific">Phytophthora nicotianae P1569</name>
    <dbReference type="NCBI Taxonomy" id="1317065"/>
    <lineage>
        <taxon>Eukaryota</taxon>
        <taxon>Sar</taxon>
        <taxon>Stramenopiles</taxon>
        <taxon>Oomycota</taxon>
        <taxon>Peronosporomycetes</taxon>
        <taxon>Peronosporales</taxon>
        <taxon>Peronosporaceae</taxon>
        <taxon>Phytophthora</taxon>
    </lineage>
</organism>
<comment type="caution">
    <text evidence="1">The sequence shown here is derived from an EMBL/GenBank/DDBJ whole genome shotgun (WGS) entry which is preliminary data.</text>
</comment>
<feature type="non-terminal residue" evidence="1">
    <location>
        <position position="1"/>
    </location>
</feature>
<dbReference type="Proteomes" id="UP000018721">
    <property type="component" value="Unassembled WGS sequence"/>
</dbReference>
<evidence type="ECO:0000313" key="1">
    <source>
        <dbReference type="EMBL" id="ETI41678.1"/>
    </source>
</evidence>
<evidence type="ECO:0000313" key="2">
    <source>
        <dbReference type="Proteomes" id="UP000018721"/>
    </source>
</evidence>
<sequence>SESKRHPKERQQLVLGTQLFGQQQFHCHIAPQTTTTTAPPSTTAPKLNKYSAASSNCRFSSNYNPVTSIYSYSTDHDSTVSI</sequence>
<keyword evidence="2" id="KW-1185">Reference proteome</keyword>
<accession>V9ET40</accession>
<name>V9ET40_PHYNI</name>
<gene>
    <name evidence="1" type="ORF">F443_13105</name>
</gene>
<dbReference type="EMBL" id="ANIZ01002241">
    <property type="protein sequence ID" value="ETI41678.1"/>
    <property type="molecule type" value="Genomic_DNA"/>
</dbReference>
<protein>
    <submittedName>
        <fullName evidence="1">Uncharacterized protein</fullName>
    </submittedName>
</protein>
<dbReference type="AlphaFoldDB" id="V9ET40"/>